<organism evidence="8 9">
    <name type="scientific">Cryptococcus neoformans Tu259-1</name>
    <dbReference type="NCBI Taxonomy" id="1230072"/>
    <lineage>
        <taxon>Eukaryota</taxon>
        <taxon>Fungi</taxon>
        <taxon>Dikarya</taxon>
        <taxon>Basidiomycota</taxon>
        <taxon>Agaricomycotina</taxon>
        <taxon>Tremellomycetes</taxon>
        <taxon>Tremellales</taxon>
        <taxon>Cryptococcaceae</taxon>
        <taxon>Cryptococcus</taxon>
        <taxon>Cryptococcus neoformans species complex</taxon>
    </lineage>
</organism>
<dbReference type="Proteomes" id="UP000199727">
    <property type="component" value="Unassembled WGS sequence"/>
</dbReference>
<dbReference type="GO" id="GO:0050660">
    <property type="term" value="F:flavin adenine dinucleotide binding"/>
    <property type="evidence" value="ECO:0007669"/>
    <property type="project" value="InterPro"/>
</dbReference>
<feature type="domain" description="Rhodanese" evidence="7">
    <location>
        <begin position="6"/>
        <end position="41"/>
    </location>
</feature>
<evidence type="ECO:0000259" key="7">
    <source>
        <dbReference type="PROSITE" id="PS50206"/>
    </source>
</evidence>
<feature type="region of interest" description="Disordered" evidence="6">
    <location>
        <begin position="48"/>
        <end position="70"/>
    </location>
</feature>
<dbReference type="Gene3D" id="3.50.50.60">
    <property type="entry name" value="FAD/NAD(P)-binding domain"/>
    <property type="match status" value="1"/>
</dbReference>
<comment type="caution">
    <text evidence="8">The sequence shown here is derived from an EMBL/GenBank/DDBJ whole genome shotgun (WGS) entry which is preliminary data.</text>
</comment>
<keyword evidence="5" id="KW-0560">Oxidoreductase</keyword>
<evidence type="ECO:0000256" key="6">
    <source>
        <dbReference type="SAM" id="MobiDB-lite"/>
    </source>
</evidence>
<protein>
    <submittedName>
        <fullName evidence="8">Sarcosine oxidase</fullName>
    </submittedName>
</protein>
<evidence type="ECO:0000256" key="2">
    <source>
        <dbReference type="ARBA" id="ARBA00010989"/>
    </source>
</evidence>
<comment type="similarity">
    <text evidence="2">Belongs to the MSOX/MTOX family.</text>
</comment>
<accession>A0A854Q1W3</accession>
<keyword evidence="3" id="KW-0285">Flavoprotein</keyword>
<evidence type="ECO:0000256" key="3">
    <source>
        <dbReference type="ARBA" id="ARBA00022630"/>
    </source>
</evidence>
<dbReference type="PANTHER" id="PTHR10961">
    <property type="entry name" value="PEROXISOMAL SARCOSINE OXIDASE"/>
    <property type="match status" value="1"/>
</dbReference>
<feature type="compositionally biased region" description="Polar residues" evidence="6">
    <location>
        <begin position="48"/>
        <end position="66"/>
    </location>
</feature>
<dbReference type="AlphaFoldDB" id="A0A854Q1W3"/>
<dbReference type="PROSITE" id="PS50206">
    <property type="entry name" value="RHODANESE_3"/>
    <property type="match status" value="1"/>
</dbReference>
<dbReference type="SUPFAM" id="SSF51905">
    <property type="entry name" value="FAD/NAD(P)-binding domain"/>
    <property type="match status" value="1"/>
</dbReference>
<dbReference type="Gene3D" id="3.30.9.10">
    <property type="entry name" value="D-Amino Acid Oxidase, subunit A, domain 2"/>
    <property type="match status" value="1"/>
</dbReference>
<evidence type="ECO:0000313" key="9">
    <source>
        <dbReference type="Proteomes" id="UP000199727"/>
    </source>
</evidence>
<dbReference type="InterPro" id="IPR036188">
    <property type="entry name" value="FAD/NAD-bd_sf"/>
</dbReference>
<dbReference type="EMBL" id="AMKT01000113">
    <property type="protein sequence ID" value="OXG10224.1"/>
    <property type="molecule type" value="Genomic_DNA"/>
</dbReference>
<dbReference type="PANTHER" id="PTHR10961:SF26">
    <property type="entry name" value="L-SACCHAROPINE OXIDASE"/>
    <property type="match status" value="1"/>
</dbReference>
<dbReference type="InterPro" id="IPR001763">
    <property type="entry name" value="Rhodanese-like_dom"/>
</dbReference>
<dbReference type="Pfam" id="PF01266">
    <property type="entry name" value="DAO"/>
    <property type="match status" value="1"/>
</dbReference>
<name>A0A854Q1W3_CRYNE</name>
<dbReference type="GO" id="GO:0051698">
    <property type="term" value="F:saccharopine oxidase activity"/>
    <property type="evidence" value="ECO:0007669"/>
    <property type="project" value="TreeGrafter"/>
</dbReference>
<comment type="cofactor">
    <cofactor evidence="1">
        <name>FAD</name>
        <dbReference type="ChEBI" id="CHEBI:57692"/>
    </cofactor>
</comment>
<evidence type="ECO:0000256" key="5">
    <source>
        <dbReference type="ARBA" id="ARBA00023002"/>
    </source>
</evidence>
<dbReference type="InterPro" id="IPR045170">
    <property type="entry name" value="MTOX"/>
</dbReference>
<evidence type="ECO:0000313" key="8">
    <source>
        <dbReference type="EMBL" id="OXG10224.1"/>
    </source>
</evidence>
<feature type="compositionally biased region" description="Basic and acidic residues" evidence="6">
    <location>
        <begin position="429"/>
        <end position="444"/>
    </location>
</feature>
<feature type="region of interest" description="Disordered" evidence="6">
    <location>
        <begin position="413"/>
        <end position="444"/>
    </location>
</feature>
<evidence type="ECO:0000256" key="4">
    <source>
        <dbReference type="ARBA" id="ARBA00022827"/>
    </source>
</evidence>
<sequence>MTLASKDSKILIVGGGGTIGSSTALHLARKGYTDVRLLDIYQNPSLNSAGNDNNKVSRQSTASTDGQMAGDDSAGIWGQLGTEAWRMWTTDPVFKDHAHEVGRLDLTSKSEREERLRKRYEAVVAEGRGDLLEWLSNRDEIVAKAPHLKDADMENWKGLYVKKGGWVAARNALNSVGHELRKLGVKSAFGSAGTFASLLLADDGKVVKGIRAADGTEWQGDLVVFATGAWSPSLLDLEGQCVSKAWVYAHIRLTPEEAQALKGIPTTYNHELGFIMEPEEGTRELKICNEFSGYTHIQPCRPFGLDNDVNISVPRSHADNPTDTISHESLEDIKRLVNQWLPHLNGRPFFKTSMCWCTDTANMNWLMCEHPKYKGLVVATGDSGQTFKMFPVVGKQVVDLIEGKLPHDRKDLWRWRPGTGDNGTGRGGLDPKDLKDVEGWNHDV</sequence>
<gene>
    <name evidence="8" type="ORF">C361_06918</name>
</gene>
<keyword evidence="4" id="KW-0274">FAD</keyword>
<proteinExistence type="inferred from homology"/>
<dbReference type="GO" id="GO:0008115">
    <property type="term" value="F:sarcosine oxidase activity"/>
    <property type="evidence" value="ECO:0007669"/>
    <property type="project" value="TreeGrafter"/>
</dbReference>
<reference evidence="8 9" key="1">
    <citation type="submission" date="2017-06" db="EMBL/GenBank/DDBJ databases">
        <title>Global population genomics of the pathogenic fungus Cryptococcus neoformans var. grubii.</title>
        <authorList>
            <person name="Cuomo C."/>
            <person name="Litvintseva A."/>
            <person name="Chen Y."/>
            <person name="Young S."/>
            <person name="Zeng Q."/>
            <person name="Chapman S."/>
            <person name="Gujja S."/>
            <person name="Saif S."/>
            <person name="Birren B."/>
        </authorList>
    </citation>
    <scope>NUCLEOTIDE SEQUENCE [LARGE SCALE GENOMIC DNA]</scope>
    <source>
        <strain evidence="8 9">Tu259-1</strain>
    </source>
</reference>
<evidence type="ECO:0000256" key="1">
    <source>
        <dbReference type="ARBA" id="ARBA00001974"/>
    </source>
</evidence>
<dbReference type="InterPro" id="IPR006076">
    <property type="entry name" value="FAD-dep_OxRdtase"/>
</dbReference>